<sequence>MRKVLLIYLSFLLTSNVFAQESAFKLGVRLSGGYGLHNGIDKILVNENYYSNYNFEKKGAFVPGATVFLQYHKPQTLFGVKGGIAYYQKAASVHYTDIKELDYTLSMRHHILGVSAYFSVYPMKKGLYVSVGGKAGANLSPRGITYKSNQEDPKFSSYGYGTVAETERLLKDKLTGCADVSLGGGIGYEFPFGLAVDVRYHYNLLNSIKTETNVFRWVEYANHGQQIELGASYLLNLK</sequence>
<organism evidence="3 4">
    <name type="scientific">Hoylesella nanceiensis</name>
    <dbReference type="NCBI Taxonomy" id="425941"/>
    <lineage>
        <taxon>Bacteria</taxon>
        <taxon>Pseudomonadati</taxon>
        <taxon>Bacteroidota</taxon>
        <taxon>Bacteroidia</taxon>
        <taxon>Bacteroidales</taxon>
        <taxon>Prevotellaceae</taxon>
        <taxon>Hoylesella</taxon>
    </lineage>
</organism>
<protein>
    <submittedName>
        <fullName evidence="3">PorT family protein</fullName>
    </submittedName>
</protein>
<accession>A0ABS6YCR4</accession>
<comment type="caution">
    <text evidence="3">The sequence shown here is derived from an EMBL/GenBank/DDBJ whole genome shotgun (WGS) entry which is preliminary data.</text>
</comment>
<dbReference type="Pfam" id="PF13568">
    <property type="entry name" value="OMP_b-brl_2"/>
    <property type="match status" value="1"/>
</dbReference>
<reference evidence="3 4" key="1">
    <citation type="submission" date="2021-07" db="EMBL/GenBank/DDBJ databases">
        <title>Genomic diversity and antimicrobial resistance of Prevotella spp. isolated from chronic lung disease airways.</title>
        <authorList>
            <person name="Webb K.A."/>
            <person name="Olagoke O.S."/>
            <person name="Baird T."/>
            <person name="Neill J."/>
            <person name="Pham A."/>
            <person name="Wells T.J."/>
            <person name="Ramsay K.A."/>
            <person name="Bell S.C."/>
            <person name="Sarovich D.S."/>
            <person name="Price E.P."/>
        </authorList>
    </citation>
    <scope>NUCLEOTIDE SEQUENCE [LARGE SCALE GENOMIC DNA]</scope>
    <source>
        <strain evidence="3 4">SCHI0011.S.12</strain>
    </source>
</reference>
<gene>
    <name evidence="3" type="ORF">KZO38_06120</name>
</gene>
<keyword evidence="4" id="KW-1185">Reference proteome</keyword>
<feature type="chain" id="PRO_5045444350" evidence="1">
    <location>
        <begin position="20"/>
        <end position="238"/>
    </location>
</feature>
<dbReference type="InterPro" id="IPR025665">
    <property type="entry name" value="Beta-barrel_OMP_2"/>
</dbReference>
<evidence type="ECO:0000259" key="2">
    <source>
        <dbReference type="Pfam" id="PF13568"/>
    </source>
</evidence>
<proteinExistence type="predicted"/>
<keyword evidence="1" id="KW-0732">Signal</keyword>
<dbReference type="EMBL" id="JAHXCT010000004">
    <property type="protein sequence ID" value="MBW4769337.1"/>
    <property type="molecule type" value="Genomic_DNA"/>
</dbReference>
<name>A0ABS6YCR4_9BACT</name>
<evidence type="ECO:0000313" key="3">
    <source>
        <dbReference type="EMBL" id="MBW4769337.1"/>
    </source>
</evidence>
<evidence type="ECO:0000313" key="4">
    <source>
        <dbReference type="Proteomes" id="UP000788426"/>
    </source>
</evidence>
<feature type="signal peptide" evidence="1">
    <location>
        <begin position="1"/>
        <end position="19"/>
    </location>
</feature>
<dbReference type="Proteomes" id="UP000788426">
    <property type="component" value="Unassembled WGS sequence"/>
</dbReference>
<evidence type="ECO:0000256" key="1">
    <source>
        <dbReference type="SAM" id="SignalP"/>
    </source>
</evidence>
<feature type="domain" description="Outer membrane protein beta-barrel" evidence="2">
    <location>
        <begin position="18"/>
        <end position="208"/>
    </location>
</feature>
<dbReference type="RefSeq" id="WP_219481230.1">
    <property type="nucleotide sequence ID" value="NZ_JAHXCT010000004.1"/>
</dbReference>